<dbReference type="PRINTS" id="PR00344">
    <property type="entry name" value="BCTRLSENSOR"/>
</dbReference>
<dbReference type="Pfam" id="PF00672">
    <property type="entry name" value="HAMP"/>
    <property type="match status" value="1"/>
</dbReference>
<evidence type="ECO:0000256" key="1">
    <source>
        <dbReference type="ARBA" id="ARBA00000085"/>
    </source>
</evidence>
<feature type="transmembrane region" description="Helical" evidence="11">
    <location>
        <begin position="165"/>
        <end position="191"/>
    </location>
</feature>
<feature type="domain" description="HAMP" evidence="13">
    <location>
        <begin position="193"/>
        <end position="246"/>
    </location>
</feature>
<dbReference type="InterPro" id="IPR003660">
    <property type="entry name" value="HAMP_dom"/>
</dbReference>
<comment type="subcellular location">
    <subcellularLocation>
        <location evidence="2">Cell membrane</location>
    </subcellularLocation>
</comment>
<dbReference type="Pfam" id="PF02518">
    <property type="entry name" value="HATPase_c"/>
    <property type="match status" value="1"/>
</dbReference>
<dbReference type="PANTHER" id="PTHR45436">
    <property type="entry name" value="SENSOR HISTIDINE KINASE YKOH"/>
    <property type="match status" value="1"/>
</dbReference>
<keyword evidence="4" id="KW-0597">Phosphoprotein</keyword>
<dbReference type="Gene3D" id="3.30.565.10">
    <property type="entry name" value="Histidine kinase-like ATPase, C-terminal domain"/>
    <property type="match status" value="1"/>
</dbReference>
<proteinExistence type="predicted"/>
<keyword evidence="8 11" id="KW-1133">Transmembrane helix</keyword>
<feature type="domain" description="Histidine kinase" evidence="12">
    <location>
        <begin position="254"/>
        <end position="466"/>
    </location>
</feature>
<dbReference type="RefSeq" id="WP_253653711.1">
    <property type="nucleotide sequence ID" value="NZ_BAAAOE010000001.1"/>
</dbReference>
<dbReference type="Gene3D" id="6.10.340.10">
    <property type="match status" value="1"/>
</dbReference>
<evidence type="ECO:0000313" key="14">
    <source>
        <dbReference type="EMBL" id="MCP2160137.1"/>
    </source>
</evidence>
<keyword evidence="7 14" id="KW-0418">Kinase</keyword>
<keyword evidence="6 11" id="KW-0812">Transmembrane</keyword>
<evidence type="ECO:0000256" key="6">
    <source>
        <dbReference type="ARBA" id="ARBA00022692"/>
    </source>
</evidence>
<dbReference type="InterPro" id="IPR036097">
    <property type="entry name" value="HisK_dim/P_sf"/>
</dbReference>
<evidence type="ECO:0000256" key="10">
    <source>
        <dbReference type="ARBA" id="ARBA00023136"/>
    </source>
</evidence>
<dbReference type="InterPro" id="IPR050428">
    <property type="entry name" value="TCS_sensor_his_kinase"/>
</dbReference>
<dbReference type="SUPFAM" id="SSF158472">
    <property type="entry name" value="HAMP domain-like"/>
    <property type="match status" value="1"/>
</dbReference>
<comment type="catalytic activity">
    <reaction evidence="1">
        <text>ATP + protein L-histidine = ADP + protein N-phospho-L-histidine.</text>
        <dbReference type="EC" id="2.7.13.3"/>
    </reaction>
</comment>
<accession>A0ABT1H033</accession>
<name>A0ABT1H033_9NOCA</name>
<dbReference type="EMBL" id="JAMTCG010000002">
    <property type="protein sequence ID" value="MCP2160137.1"/>
    <property type="molecule type" value="Genomic_DNA"/>
</dbReference>
<comment type="caution">
    <text evidence="14">The sequence shown here is derived from an EMBL/GenBank/DDBJ whole genome shotgun (WGS) entry which is preliminary data.</text>
</comment>
<dbReference type="SUPFAM" id="SSF47384">
    <property type="entry name" value="Homodimeric domain of signal transducing histidine kinase"/>
    <property type="match status" value="1"/>
</dbReference>
<sequence length="477" mass="50042">MALSLHRVVAGARTRLARVRVRLTVVATALLAVGLAIAAGVMLLVLHQSLLSTADGVTRARASEIADALRTTPVASLDAGVLAPTTSIDLIQVVDADGRVLVATPGDRDVPLAAPGAAGSTRTLDDARIAGDDDTKYRATARAVSTPGGVVTVIVAAAEGPIDRVLLIVAAIVAAVFPLILVMIAVATYVLSGRTLAPVERIRARVAAITGSGLDQRVPVPTTRDEIADLAETMNAMLDRLDAAHRRHVQFVGDASHELRSPLVTLLGLLDLAASRGDGVDQATVAQVLLPEARRLHDLIDDLLLLARSDESATPLPMSDVDLDDVVDADVRRLRDDTPVTVTAEVHAIRVRGDREALTRALRNLTDNAVRHARTSVRITMSQNYADGVATIDVDDDGPGIPAHDRGRVIERFTRLDEARSRGDAGGSGLGLAIVTEIARAHGGSLTIDDSPLGGTRARLTIPVDGIEDAQSTATSR</sequence>
<evidence type="ECO:0000313" key="15">
    <source>
        <dbReference type="Proteomes" id="UP001205740"/>
    </source>
</evidence>
<dbReference type="SMART" id="SM00388">
    <property type="entry name" value="HisKA"/>
    <property type="match status" value="1"/>
</dbReference>
<dbReference type="PROSITE" id="PS50885">
    <property type="entry name" value="HAMP"/>
    <property type="match status" value="1"/>
</dbReference>
<dbReference type="SUPFAM" id="SSF55874">
    <property type="entry name" value="ATPase domain of HSP90 chaperone/DNA topoisomerase II/histidine kinase"/>
    <property type="match status" value="1"/>
</dbReference>
<dbReference type="GO" id="GO:0016301">
    <property type="term" value="F:kinase activity"/>
    <property type="evidence" value="ECO:0007669"/>
    <property type="project" value="UniProtKB-KW"/>
</dbReference>
<dbReference type="InterPro" id="IPR003594">
    <property type="entry name" value="HATPase_dom"/>
</dbReference>
<evidence type="ECO:0000256" key="4">
    <source>
        <dbReference type="ARBA" id="ARBA00022553"/>
    </source>
</evidence>
<dbReference type="InterPro" id="IPR003661">
    <property type="entry name" value="HisK_dim/P_dom"/>
</dbReference>
<dbReference type="Gene3D" id="1.10.287.130">
    <property type="match status" value="1"/>
</dbReference>
<dbReference type="PANTHER" id="PTHR45436:SF5">
    <property type="entry name" value="SENSOR HISTIDINE KINASE TRCS"/>
    <property type="match status" value="1"/>
</dbReference>
<feature type="transmembrane region" description="Helical" evidence="11">
    <location>
        <begin position="21"/>
        <end position="46"/>
    </location>
</feature>
<gene>
    <name evidence="14" type="ORF">LX12_001316</name>
</gene>
<dbReference type="CDD" id="cd06225">
    <property type="entry name" value="HAMP"/>
    <property type="match status" value="1"/>
</dbReference>
<organism evidence="14 15">
    <name type="scientific">Williamsia serinedens</name>
    <dbReference type="NCBI Taxonomy" id="391736"/>
    <lineage>
        <taxon>Bacteria</taxon>
        <taxon>Bacillati</taxon>
        <taxon>Actinomycetota</taxon>
        <taxon>Actinomycetes</taxon>
        <taxon>Mycobacteriales</taxon>
        <taxon>Nocardiaceae</taxon>
        <taxon>Williamsia</taxon>
    </lineage>
</organism>
<evidence type="ECO:0000256" key="11">
    <source>
        <dbReference type="SAM" id="Phobius"/>
    </source>
</evidence>
<evidence type="ECO:0000256" key="3">
    <source>
        <dbReference type="ARBA" id="ARBA00012438"/>
    </source>
</evidence>
<protein>
    <recommendedName>
        <fullName evidence="3">histidine kinase</fullName>
        <ecNumber evidence="3">2.7.13.3</ecNumber>
    </recommendedName>
</protein>
<dbReference type="Pfam" id="PF00512">
    <property type="entry name" value="HisKA"/>
    <property type="match status" value="1"/>
</dbReference>
<dbReference type="InterPro" id="IPR005467">
    <property type="entry name" value="His_kinase_dom"/>
</dbReference>
<evidence type="ECO:0000256" key="9">
    <source>
        <dbReference type="ARBA" id="ARBA00023012"/>
    </source>
</evidence>
<dbReference type="SMART" id="SM00304">
    <property type="entry name" value="HAMP"/>
    <property type="match status" value="1"/>
</dbReference>
<dbReference type="PROSITE" id="PS50109">
    <property type="entry name" value="HIS_KIN"/>
    <property type="match status" value="1"/>
</dbReference>
<reference evidence="14 15" key="1">
    <citation type="submission" date="2022-06" db="EMBL/GenBank/DDBJ databases">
        <title>Genomic Encyclopedia of Archaeal and Bacterial Type Strains, Phase II (KMG-II): from individual species to whole genera.</title>
        <authorList>
            <person name="Goeker M."/>
        </authorList>
    </citation>
    <scope>NUCLEOTIDE SEQUENCE [LARGE SCALE GENOMIC DNA]</scope>
    <source>
        <strain evidence="14 15">DSM 45037</strain>
    </source>
</reference>
<dbReference type="Proteomes" id="UP001205740">
    <property type="component" value="Unassembled WGS sequence"/>
</dbReference>
<evidence type="ECO:0000256" key="2">
    <source>
        <dbReference type="ARBA" id="ARBA00004236"/>
    </source>
</evidence>
<keyword evidence="9" id="KW-0902">Two-component regulatory system</keyword>
<evidence type="ECO:0000256" key="5">
    <source>
        <dbReference type="ARBA" id="ARBA00022679"/>
    </source>
</evidence>
<keyword evidence="15" id="KW-1185">Reference proteome</keyword>
<keyword evidence="5" id="KW-0808">Transferase</keyword>
<dbReference type="SMART" id="SM00387">
    <property type="entry name" value="HATPase_c"/>
    <property type="match status" value="1"/>
</dbReference>
<dbReference type="EC" id="2.7.13.3" evidence="3"/>
<evidence type="ECO:0000256" key="7">
    <source>
        <dbReference type="ARBA" id="ARBA00022777"/>
    </source>
</evidence>
<dbReference type="InterPro" id="IPR004358">
    <property type="entry name" value="Sig_transdc_His_kin-like_C"/>
</dbReference>
<keyword evidence="10 11" id="KW-0472">Membrane</keyword>
<dbReference type="InterPro" id="IPR036890">
    <property type="entry name" value="HATPase_C_sf"/>
</dbReference>
<evidence type="ECO:0000259" key="12">
    <source>
        <dbReference type="PROSITE" id="PS50109"/>
    </source>
</evidence>
<evidence type="ECO:0000256" key="8">
    <source>
        <dbReference type="ARBA" id="ARBA00022989"/>
    </source>
</evidence>
<evidence type="ECO:0000259" key="13">
    <source>
        <dbReference type="PROSITE" id="PS50885"/>
    </source>
</evidence>